<dbReference type="PANTHER" id="PTHR40448">
    <property type="entry name" value="TWO-COMPONENT SENSOR HISTIDINE KINASE"/>
    <property type="match status" value="1"/>
</dbReference>
<evidence type="ECO:0000259" key="2">
    <source>
        <dbReference type="Pfam" id="PF14501"/>
    </source>
</evidence>
<evidence type="ECO:0000313" key="4">
    <source>
        <dbReference type="Proteomes" id="UP000824140"/>
    </source>
</evidence>
<accession>A0A9D1G1S1</accession>
<dbReference type="AlphaFoldDB" id="A0A9D1G1S1"/>
<dbReference type="Proteomes" id="UP000824140">
    <property type="component" value="Unassembled WGS sequence"/>
</dbReference>
<dbReference type="InterPro" id="IPR032834">
    <property type="entry name" value="NatK-like_C"/>
</dbReference>
<dbReference type="GO" id="GO:0042802">
    <property type="term" value="F:identical protein binding"/>
    <property type="evidence" value="ECO:0007669"/>
    <property type="project" value="TreeGrafter"/>
</dbReference>
<sequence length="439" mass="49356">MDGWILFEICVNLFQGALMVYFMRRHVHACRGNRLTDAACTAAVGFFFTAHQYFAFSFTDTVVFLLPMAYAFYFSDDAWYFKVFWTFVLAAIFGGIVNAVLLLFMTAGDATWSKLMARTGVRLAYVGASNISLALVVFLLSHHPRSNGTLSWTALGIFVALNGTFIFIINQLFFIRTAVPEAGLHFILANACLLGCLFLSLLLYEILSAYAEKQEEAESEIRTLQLTHQYNAEIQEMYAQMLAWRHDAKNQIATMRAMIEQGGLKESAQFWEAWQKSAPAMPRFSTGCLAVDALLTTKALSMQKAGVDFHFVSDTNCPPPMDISDFCAALANLLDNASEAAQRAMRAHLKGYVKLRFTRVYEMFYLYCDNSMAPGSLRRKRHEFLTTKEGTGHGVGIRTTRKIVYQADGRSYFEPAGDEREFHVMLAIPYASPKEDACV</sequence>
<feature type="transmembrane region" description="Helical" evidence="1">
    <location>
        <begin position="79"/>
        <end position="103"/>
    </location>
</feature>
<evidence type="ECO:0000313" key="3">
    <source>
        <dbReference type="EMBL" id="HIS93556.1"/>
    </source>
</evidence>
<dbReference type="Pfam" id="PF14501">
    <property type="entry name" value="HATPase_c_5"/>
    <property type="match status" value="1"/>
</dbReference>
<feature type="transmembrane region" description="Helical" evidence="1">
    <location>
        <begin position="182"/>
        <end position="204"/>
    </location>
</feature>
<evidence type="ECO:0000256" key="1">
    <source>
        <dbReference type="SAM" id="Phobius"/>
    </source>
</evidence>
<gene>
    <name evidence="3" type="ORF">IAA84_11110</name>
</gene>
<keyword evidence="1" id="KW-0472">Membrane</keyword>
<dbReference type="InterPro" id="IPR036890">
    <property type="entry name" value="HATPase_C_sf"/>
</dbReference>
<dbReference type="EMBL" id="DVJN01000213">
    <property type="protein sequence ID" value="HIS93556.1"/>
    <property type="molecule type" value="Genomic_DNA"/>
</dbReference>
<feature type="transmembrane region" description="Helical" evidence="1">
    <location>
        <begin position="152"/>
        <end position="175"/>
    </location>
</feature>
<dbReference type="PANTHER" id="PTHR40448:SF1">
    <property type="entry name" value="TWO-COMPONENT SENSOR HISTIDINE KINASE"/>
    <property type="match status" value="1"/>
</dbReference>
<comment type="caution">
    <text evidence="3">The sequence shown here is derived from an EMBL/GenBank/DDBJ whole genome shotgun (WGS) entry which is preliminary data.</text>
</comment>
<feature type="transmembrane region" description="Helical" evidence="1">
    <location>
        <begin position="6"/>
        <end position="24"/>
    </location>
</feature>
<dbReference type="Gene3D" id="3.30.565.10">
    <property type="entry name" value="Histidine kinase-like ATPase, C-terminal domain"/>
    <property type="match status" value="1"/>
</dbReference>
<protein>
    <submittedName>
        <fullName evidence="3">GHKL domain-containing protein</fullName>
    </submittedName>
</protein>
<feature type="domain" description="Sensor histidine kinase NatK-like C-terminal" evidence="2">
    <location>
        <begin position="321"/>
        <end position="428"/>
    </location>
</feature>
<reference evidence="3" key="1">
    <citation type="submission" date="2020-10" db="EMBL/GenBank/DDBJ databases">
        <authorList>
            <person name="Gilroy R."/>
        </authorList>
    </citation>
    <scope>NUCLEOTIDE SEQUENCE</scope>
    <source>
        <strain evidence="3">13766</strain>
    </source>
</reference>
<feature type="transmembrane region" description="Helical" evidence="1">
    <location>
        <begin position="123"/>
        <end position="140"/>
    </location>
</feature>
<feature type="transmembrane region" description="Helical" evidence="1">
    <location>
        <begin position="53"/>
        <end position="73"/>
    </location>
</feature>
<keyword evidence="1" id="KW-0812">Transmembrane</keyword>
<keyword evidence="1" id="KW-1133">Transmembrane helix</keyword>
<name>A0A9D1G1S1_9FIRM</name>
<reference evidence="3" key="2">
    <citation type="journal article" date="2021" name="PeerJ">
        <title>Extensive microbial diversity within the chicken gut microbiome revealed by metagenomics and culture.</title>
        <authorList>
            <person name="Gilroy R."/>
            <person name="Ravi A."/>
            <person name="Getino M."/>
            <person name="Pursley I."/>
            <person name="Horton D.L."/>
            <person name="Alikhan N.F."/>
            <person name="Baker D."/>
            <person name="Gharbi K."/>
            <person name="Hall N."/>
            <person name="Watson M."/>
            <person name="Adriaenssens E.M."/>
            <person name="Foster-Nyarko E."/>
            <person name="Jarju S."/>
            <person name="Secka A."/>
            <person name="Antonio M."/>
            <person name="Oren A."/>
            <person name="Chaudhuri R.R."/>
            <person name="La Ragione R."/>
            <person name="Hildebrand F."/>
            <person name="Pallen M.J."/>
        </authorList>
    </citation>
    <scope>NUCLEOTIDE SEQUENCE</scope>
    <source>
        <strain evidence="3">13766</strain>
    </source>
</reference>
<dbReference type="SUPFAM" id="SSF55874">
    <property type="entry name" value="ATPase domain of HSP90 chaperone/DNA topoisomerase II/histidine kinase"/>
    <property type="match status" value="1"/>
</dbReference>
<proteinExistence type="predicted"/>
<organism evidence="3 4">
    <name type="scientific">Candidatus Alectryocaccomicrobium excrementavium</name>
    <dbReference type="NCBI Taxonomy" id="2840668"/>
    <lineage>
        <taxon>Bacteria</taxon>
        <taxon>Bacillati</taxon>
        <taxon>Bacillota</taxon>
        <taxon>Clostridia</taxon>
        <taxon>Candidatus Alectryocaccomicrobium</taxon>
    </lineage>
</organism>